<evidence type="ECO:0000313" key="1">
    <source>
        <dbReference type="EMBL" id="RNA42776.1"/>
    </source>
</evidence>
<comment type="caution">
    <text evidence="1">The sequence shown here is derived from an EMBL/GenBank/DDBJ whole genome shotgun (WGS) entry which is preliminary data.</text>
</comment>
<dbReference type="Proteomes" id="UP000276133">
    <property type="component" value="Unassembled WGS sequence"/>
</dbReference>
<protein>
    <submittedName>
        <fullName evidence="1">Uncharacterized protein</fullName>
    </submittedName>
</protein>
<dbReference type="EMBL" id="REGN01000323">
    <property type="protein sequence ID" value="RNA42776.1"/>
    <property type="molecule type" value="Genomic_DNA"/>
</dbReference>
<sequence>METCNHEKHLHQMIYLYQKSISDLGAQREPYLGIFFKFNFPSLNQKRKIQIIFSLFKKYTVQFFRKEG</sequence>
<dbReference type="AlphaFoldDB" id="A0A3M7T424"/>
<keyword evidence="2" id="KW-1185">Reference proteome</keyword>
<proteinExistence type="predicted"/>
<gene>
    <name evidence="1" type="ORF">BpHYR1_021879</name>
</gene>
<reference evidence="1 2" key="1">
    <citation type="journal article" date="2018" name="Sci. Rep.">
        <title>Genomic signatures of local adaptation to the degree of environmental predictability in rotifers.</title>
        <authorList>
            <person name="Franch-Gras L."/>
            <person name="Hahn C."/>
            <person name="Garcia-Roger E.M."/>
            <person name="Carmona M.J."/>
            <person name="Serra M."/>
            <person name="Gomez A."/>
        </authorList>
    </citation>
    <scope>NUCLEOTIDE SEQUENCE [LARGE SCALE GENOMIC DNA]</scope>
    <source>
        <strain evidence="1">HYR1</strain>
    </source>
</reference>
<name>A0A3M7T424_BRAPC</name>
<organism evidence="1 2">
    <name type="scientific">Brachionus plicatilis</name>
    <name type="common">Marine rotifer</name>
    <name type="synonym">Brachionus muelleri</name>
    <dbReference type="NCBI Taxonomy" id="10195"/>
    <lineage>
        <taxon>Eukaryota</taxon>
        <taxon>Metazoa</taxon>
        <taxon>Spiralia</taxon>
        <taxon>Gnathifera</taxon>
        <taxon>Rotifera</taxon>
        <taxon>Eurotatoria</taxon>
        <taxon>Monogononta</taxon>
        <taxon>Pseudotrocha</taxon>
        <taxon>Ploima</taxon>
        <taxon>Brachionidae</taxon>
        <taxon>Brachionus</taxon>
    </lineage>
</organism>
<evidence type="ECO:0000313" key="2">
    <source>
        <dbReference type="Proteomes" id="UP000276133"/>
    </source>
</evidence>
<accession>A0A3M7T424</accession>